<sequence>MLKNIKIHQETMRKIFILVLVLFLVTAVVVILFRADDTKFPTDRILVVTSFYPLAEFAKEVGGAQVEVINLTRAGVEPHDYEPTPRDIATAYSADIFILNGSGFDPWAEKIQIDLTIKGVFVLKMSENFSLLPAEFEDEQTDEEDSESSDVPQDENSQKFDPHIWLDPIFAQQEVVIIRDAFKKIDPGKSQMYETNAEQYVKKLSELDTQYAQGLATCSIRDIITSHAAFNYLAKRYNIKVIPIAGITPDAEPSPKKIAEISELVKAKHIQYIFFETLVSPKLAETIALEVGAQTLVFNPIEGLTEAELAAGKNYLSVMKENLKHLRQALVCQ</sequence>
<evidence type="ECO:0000313" key="8">
    <source>
        <dbReference type="Proteomes" id="UP000177165"/>
    </source>
</evidence>
<keyword evidence="6" id="KW-0812">Transmembrane</keyword>
<dbReference type="GO" id="GO:0030001">
    <property type="term" value="P:metal ion transport"/>
    <property type="evidence" value="ECO:0007669"/>
    <property type="project" value="InterPro"/>
</dbReference>
<keyword evidence="3" id="KW-0732">Signal</keyword>
<dbReference type="STRING" id="1798540.A3B74_04680"/>
<dbReference type="GO" id="GO:0046872">
    <property type="term" value="F:metal ion binding"/>
    <property type="evidence" value="ECO:0007669"/>
    <property type="project" value="InterPro"/>
</dbReference>
<keyword evidence="2 4" id="KW-0813">Transport</keyword>
<dbReference type="Gene3D" id="3.40.50.1980">
    <property type="entry name" value="Nitrogenase molybdenum iron protein domain"/>
    <property type="match status" value="2"/>
</dbReference>
<gene>
    <name evidence="7" type="ORF">A3B74_04680</name>
</gene>
<dbReference type="GO" id="GO:0007155">
    <property type="term" value="P:cell adhesion"/>
    <property type="evidence" value="ECO:0007669"/>
    <property type="project" value="InterPro"/>
</dbReference>
<dbReference type="InterPro" id="IPR006127">
    <property type="entry name" value="ZnuA-like"/>
</dbReference>
<dbReference type="Pfam" id="PF01297">
    <property type="entry name" value="ZnuA"/>
    <property type="match status" value="1"/>
</dbReference>
<accession>A0A1G2AP03</accession>
<comment type="caution">
    <text evidence="7">The sequence shown here is derived from an EMBL/GenBank/DDBJ whole genome shotgun (WGS) entry which is preliminary data.</text>
</comment>
<dbReference type="PRINTS" id="PR00691">
    <property type="entry name" value="ADHESINB"/>
</dbReference>
<evidence type="ECO:0000256" key="2">
    <source>
        <dbReference type="ARBA" id="ARBA00022448"/>
    </source>
</evidence>
<evidence type="ECO:0000256" key="5">
    <source>
        <dbReference type="SAM" id="MobiDB-lite"/>
    </source>
</evidence>
<dbReference type="InterPro" id="IPR006128">
    <property type="entry name" value="Lipoprotein_PsaA-like"/>
</dbReference>
<dbReference type="InterPro" id="IPR050492">
    <property type="entry name" value="Bact_metal-bind_prot9"/>
</dbReference>
<reference evidence="7 8" key="1">
    <citation type="journal article" date="2016" name="Nat. Commun.">
        <title>Thousands of microbial genomes shed light on interconnected biogeochemical processes in an aquifer system.</title>
        <authorList>
            <person name="Anantharaman K."/>
            <person name="Brown C.T."/>
            <person name="Hug L.A."/>
            <person name="Sharon I."/>
            <person name="Castelle C.J."/>
            <person name="Probst A.J."/>
            <person name="Thomas B.C."/>
            <person name="Singh A."/>
            <person name="Wilkins M.J."/>
            <person name="Karaoz U."/>
            <person name="Brodie E.L."/>
            <person name="Williams K.H."/>
            <person name="Hubbard S.S."/>
            <person name="Banfield J.F."/>
        </authorList>
    </citation>
    <scope>NUCLEOTIDE SEQUENCE [LARGE SCALE GENOMIC DNA]</scope>
</reference>
<dbReference type="PRINTS" id="PR00690">
    <property type="entry name" value="ADHESNFAMILY"/>
</dbReference>
<evidence type="ECO:0000256" key="6">
    <source>
        <dbReference type="SAM" id="Phobius"/>
    </source>
</evidence>
<keyword evidence="6" id="KW-0472">Membrane</keyword>
<dbReference type="PANTHER" id="PTHR42953">
    <property type="entry name" value="HIGH-AFFINITY ZINC UPTAKE SYSTEM PROTEIN ZNUA-RELATED"/>
    <property type="match status" value="1"/>
</dbReference>
<evidence type="ECO:0000256" key="4">
    <source>
        <dbReference type="RuleBase" id="RU003512"/>
    </source>
</evidence>
<evidence type="ECO:0000256" key="3">
    <source>
        <dbReference type="ARBA" id="ARBA00022729"/>
    </source>
</evidence>
<organism evidence="7 8">
    <name type="scientific">Candidatus Kerfeldbacteria bacterium RIFCSPHIGHO2_02_FULL_42_14</name>
    <dbReference type="NCBI Taxonomy" id="1798540"/>
    <lineage>
        <taxon>Bacteria</taxon>
        <taxon>Candidatus Kerfeldiibacteriota</taxon>
    </lineage>
</organism>
<evidence type="ECO:0000313" key="7">
    <source>
        <dbReference type="EMBL" id="OGY78643.1"/>
    </source>
</evidence>
<dbReference type="AlphaFoldDB" id="A0A1G2AP03"/>
<dbReference type="Proteomes" id="UP000177165">
    <property type="component" value="Unassembled WGS sequence"/>
</dbReference>
<feature type="compositionally biased region" description="Acidic residues" evidence="5">
    <location>
        <begin position="136"/>
        <end position="148"/>
    </location>
</feature>
<dbReference type="SUPFAM" id="SSF53807">
    <property type="entry name" value="Helical backbone' metal receptor"/>
    <property type="match status" value="1"/>
</dbReference>
<evidence type="ECO:0008006" key="9">
    <source>
        <dbReference type="Google" id="ProtNLM"/>
    </source>
</evidence>
<evidence type="ECO:0000256" key="1">
    <source>
        <dbReference type="ARBA" id="ARBA00011028"/>
    </source>
</evidence>
<feature type="transmembrane region" description="Helical" evidence="6">
    <location>
        <begin position="15"/>
        <end position="35"/>
    </location>
</feature>
<name>A0A1G2AP03_9BACT</name>
<dbReference type="InterPro" id="IPR006129">
    <property type="entry name" value="AdhesinB"/>
</dbReference>
<dbReference type="EMBL" id="MHKB01000013">
    <property type="protein sequence ID" value="OGY78643.1"/>
    <property type="molecule type" value="Genomic_DNA"/>
</dbReference>
<feature type="region of interest" description="Disordered" evidence="5">
    <location>
        <begin position="136"/>
        <end position="157"/>
    </location>
</feature>
<dbReference type="PANTHER" id="PTHR42953:SF3">
    <property type="entry name" value="HIGH-AFFINITY ZINC UPTAKE SYSTEM PROTEIN ZNUA"/>
    <property type="match status" value="1"/>
</dbReference>
<keyword evidence="6" id="KW-1133">Transmembrane helix</keyword>
<proteinExistence type="inferred from homology"/>
<comment type="similarity">
    <text evidence="1 4">Belongs to the bacterial solute-binding protein 9 family.</text>
</comment>
<protein>
    <recommendedName>
        <fullName evidence="9">ABC transporter substrate-binding protein</fullName>
    </recommendedName>
</protein>